<protein>
    <recommendedName>
        <fullName evidence="4">DUF4864 domain-containing protein</fullName>
    </recommendedName>
</protein>
<gene>
    <name evidence="2" type="ORF">SAMN04487993_1002175</name>
</gene>
<dbReference type="AlphaFoldDB" id="A0A1G8IWV2"/>
<dbReference type="EMBL" id="FNEJ01000002">
    <property type="protein sequence ID" value="SDI23464.1"/>
    <property type="molecule type" value="Genomic_DNA"/>
</dbReference>
<sequence length="133" mass="14464">MRALVLAAVMAAGLAGQAVAQEGDIAATIRGQMDAFLAEDPARAFTYASPGIQGLFGTPDNFARMVRDGYPMVWRPDDVRFGPLRQVDGAQLQSVYVTDADGRAHLLEYRMEQIDGRWRIAGVRLLQAPEASV</sequence>
<feature type="signal peptide" evidence="1">
    <location>
        <begin position="1"/>
        <end position="20"/>
    </location>
</feature>
<organism evidence="2 3">
    <name type="scientific">Salipiger marinus</name>
    <dbReference type="NCBI Taxonomy" id="555512"/>
    <lineage>
        <taxon>Bacteria</taxon>
        <taxon>Pseudomonadati</taxon>
        <taxon>Pseudomonadota</taxon>
        <taxon>Alphaproteobacteria</taxon>
        <taxon>Rhodobacterales</taxon>
        <taxon>Roseobacteraceae</taxon>
        <taxon>Salipiger</taxon>
    </lineage>
</organism>
<evidence type="ECO:0000313" key="2">
    <source>
        <dbReference type="EMBL" id="SDI23464.1"/>
    </source>
</evidence>
<evidence type="ECO:0008006" key="4">
    <source>
        <dbReference type="Google" id="ProtNLM"/>
    </source>
</evidence>
<evidence type="ECO:0000313" key="3">
    <source>
        <dbReference type="Proteomes" id="UP000199093"/>
    </source>
</evidence>
<dbReference type="InterPro" id="IPR032347">
    <property type="entry name" value="DUF4864"/>
</dbReference>
<dbReference type="OrthoDB" id="9130422at2"/>
<reference evidence="2 3" key="1">
    <citation type="submission" date="2016-10" db="EMBL/GenBank/DDBJ databases">
        <authorList>
            <person name="de Groot N.N."/>
        </authorList>
    </citation>
    <scope>NUCLEOTIDE SEQUENCE [LARGE SCALE GENOMIC DNA]</scope>
    <source>
        <strain evidence="2 3">DSM 26424</strain>
    </source>
</reference>
<evidence type="ECO:0000256" key="1">
    <source>
        <dbReference type="SAM" id="SignalP"/>
    </source>
</evidence>
<dbReference type="Pfam" id="PF16156">
    <property type="entry name" value="DUF4864"/>
    <property type="match status" value="1"/>
</dbReference>
<accession>A0A1G8IWV2</accession>
<keyword evidence="3" id="KW-1185">Reference proteome</keyword>
<dbReference type="STRING" id="555512.SAMN04487993_1002175"/>
<name>A0A1G8IWV2_9RHOB</name>
<feature type="chain" id="PRO_5011643876" description="DUF4864 domain-containing protein" evidence="1">
    <location>
        <begin position="21"/>
        <end position="133"/>
    </location>
</feature>
<proteinExistence type="predicted"/>
<dbReference type="Proteomes" id="UP000199093">
    <property type="component" value="Unassembled WGS sequence"/>
</dbReference>
<dbReference type="RefSeq" id="WP_089843473.1">
    <property type="nucleotide sequence ID" value="NZ_FNEJ01000002.1"/>
</dbReference>
<keyword evidence="1" id="KW-0732">Signal</keyword>